<comment type="caution">
    <text evidence="1">The sequence shown here is derived from an EMBL/GenBank/DDBJ whole genome shotgun (WGS) entry which is preliminary data.</text>
</comment>
<dbReference type="EMBL" id="CAWUPB010000893">
    <property type="protein sequence ID" value="CAK7328338.1"/>
    <property type="molecule type" value="Genomic_DNA"/>
</dbReference>
<evidence type="ECO:0000313" key="1">
    <source>
        <dbReference type="EMBL" id="CAK7328338.1"/>
    </source>
</evidence>
<evidence type="ECO:0000313" key="2">
    <source>
        <dbReference type="Proteomes" id="UP001314170"/>
    </source>
</evidence>
<sequence length="73" mass="8629">MPGTKAWVCKHKRKKLLKPLSAASRVRQLRHLKNMGYKTSPSRWNCRQNYRQNRKSTHPSCTRHVFSNHVTIS</sequence>
<organism evidence="1 2">
    <name type="scientific">Dovyalis caffra</name>
    <dbReference type="NCBI Taxonomy" id="77055"/>
    <lineage>
        <taxon>Eukaryota</taxon>
        <taxon>Viridiplantae</taxon>
        <taxon>Streptophyta</taxon>
        <taxon>Embryophyta</taxon>
        <taxon>Tracheophyta</taxon>
        <taxon>Spermatophyta</taxon>
        <taxon>Magnoliopsida</taxon>
        <taxon>eudicotyledons</taxon>
        <taxon>Gunneridae</taxon>
        <taxon>Pentapetalae</taxon>
        <taxon>rosids</taxon>
        <taxon>fabids</taxon>
        <taxon>Malpighiales</taxon>
        <taxon>Salicaceae</taxon>
        <taxon>Flacourtieae</taxon>
        <taxon>Dovyalis</taxon>
    </lineage>
</organism>
<proteinExistence type="predicted"/>
<name>A0AAV1R5S2_9ROSI</name>
<reference evidence="1 2" key="1">
    <citation type="submission" date="2024-01" db="EMBL/GenBank/DDBJ databases">
        <authorList>
            <person name="Waweru B."/>
        </authorList>
    </citation>
    <scope>NUCLEOTIDE SEQUENCE [LARGE SCALE GENOMIC DNA]</scope>
</reference>
<accession>A0AAV1R5S2</accession>
<gene>
    <name evidence="1" type="ORF">DCAF_LOCUS6060</name>
</gene>
<dbReference type="AlphaFoldDB" id="A0AAV1R5S2"/>
<protein>
    <submittedName>
        <fullName evidence="1">Uncharacterized protein</fullName>
    </submittedName>
</protein>
<keyword evidence="2" id="KW-1185">Reference proteome</keyword>
<dbReference type="Proteomes" id="UP001314170">
    <property type="component" value="Unassembled WGS sequence"/>
</dbReference>